<dbReference type="GO" id="GO:0043565">
    <property type="term" value="F:sequence-specific DNA binding"/>
    <property type="evidence" value="ECO:0007669"/>
    <property type="project" value="InterPro"/>
</dbReference>
<proteinExistence type="predicted"/>
<comment type="caution">
    <text evidence="1">The sequence shown here is derived from an EMBL/GenBank/DDBJ whole genome shotgun (WGS) entry which is preliminary data.</text>
</comment>
<dbReference type="Gene3D" id="1.10.1270.10">
    <property type="entry name" value="TrpR-like"/>
    <property type="match status" value="1"/>
</dbReference>
<name>A0A2J0JHP2_9BACT</name>
<dbReference type="GO" id="GO:0003700">
    <property type="term" value="F:DNA-binding transcription factor activity"/>
    <property type="evidence" value="ECO:0007669"/>
    <property type="project" value="InterPro"/>
</dbReference>
<dbReference type="Proteomes" id="UP000228613">
    <property type="component" value="Unassembled WGS sequence"/>
</dbReference>
<dbReference type="InterPro" id="IPR000831">
    <property type="entry name" value="Trp_repress"/>
</dbReference>
<dbReference type="Pfam" id="PF01371">
    <property type="entry name" value="Trp_repressor"/>
    <property type="match status" value="1"/>
</dbReference>
<organism evidence="1 2">
    <name type="scientific">Candidatus Nomurabacteria bacterium CG10_big_fil_rev_8_21_14_0_10_03_31_7</name>
    <dbReference type="NCBI Taxonomy" id="1974730"/>
    <lineage>
        <taxon>Bacteria</taxon>
        <taxon>Candidatus Nomuraibacteriota</taxon>
    </lineage>
</organism>
<sequence length="134" mass="15442">MPHISSKKLKKETLNKLYSEFGKAFEKSARKSEAKFFLGDLLTKTEKIMLAKRFAIIYLLSKDVPVSYIAESLGVSYSTLSRMSLKYDIGKYSSLLKTLENNNNNKDIWRILEKILKAGLPPRAGRGRWKFLYN</sequence>
<dbReference type="SUPFAM" id="SSF48295">
    <property type="entry name" value="TrpR-like"/>
    <property type="match status" value="1"/>
</dbReference>
<dbReference type="InterPro" id="IPR010921">
    <property type="entry name" value="Trp_repressor/repl_initiator"/>
</dbReference>
<reference evidence="2" key="1">
    <citation type="submission" date="2017-09" db="EMBL/GenBank/DDBJ databases">
        <title>Depth-based differentiation of microbial function through sediment-hosted aquifers and enrichment of novel symbionts in the deep terrestrial subsurface.</title>
        <authorList>
            <person name="Probst A.J."/>
            <person name="Ladd B."/>
            <person name="Jarett J.K."/>
            <person name="Geller-Mcgrath D.E."/>
            <person name="Sieber C.M.K."/>
            <person name="Emerson J.B."/>
            <person name="Anantharaman K."/>
            <person name="Thomas B.C."/>
            <person name="Malmstrom R."/>
            <person name="Stieglmeier M."/>
            <person name="Klingl A."/>
            <person name="Woyke T."/>
            <person name="Ryan C.M."/>
            <person name="Banfield J.F."/>
        </authorList>
    </citation>
    <scope>NUCLEOTIDE SEQUENCE [LARGE SCALE GENOMIC DNA]</scope>
</reference>
<protein>
    <recommendedName>
        <fullName evidence="3">TrpR like protein, YerC/YecD</fullName>
    </recommendedName>
</protein>
<accession>A0A2J0JHP2</accession>
<dbReference type="InterPro" id="IPR038116">
    <property type="entry name" value="TrpR-like_sf"/>
</dbReference>
<evidence type="ECO:0000313" key="2">
    <source>
        <dbReference type="Proteomes" id="UP000228613"/>
    </source>
</evidence>
<evidence type="ECO:0000313" key="1">
    <source>
        <dbReference type="EMBL" id="PIR68664.1"/>
    </source>
</evidence>
<dbReference type="EMBL" id="PFCP01000065">
    <property type="protein sequence ID" value="PIR68664.1"/>
    <property type="molecule type" value="Genomic_DNA"/>
</dbReference>
<dbReference type="AlphaFoldDB" id="A0A2J0JHP2"/>
<evidence type="ECO:0008006" key="3">
    <source>
        <dbReference type="Google" id="ProtNLM"/>
    </source>
</evidence>
<gene>
    <name evidence="1" type="ORF">COU48_02805</name>
</gene>